<gene>
    <name evidence="4" type="ORF">BC739_005409</name>
</gene>
<dbReference type="InterPro" id="IPR009057">
    <property type="entry name" value="Homeodomain-like_sf"/>
</dbReference>
<dbReference type="SUPFAM" id="SSF46689">
    <property type="entry name" value="Homeodomain-like"/>
    <property type="match status" value="1"/>
</dbReference>
<sequence length="206" mass="22537">MSKRRAYAPRVPAEQRRTQVLDAALHLVVTSGHQAVTMEAVAEQAGVTKPVVYGVFASRADLLQALLHREQEQALAQLLAILPARVEEQDPSELAARVLAEFLHAVRQSPDRWHCIVMPMADMPAQFHAARERARAVTLARAEQMAQGLLRAVGAPPELAADIVAHTVVSLFEMAARLVLTDPEHFAPERFVAAIRAAIGLSLRAR</sequence>
<evidence type="ECO:0000256" key="2">
    <source>
        <dbReference type="PROSITE-ProRule" id="PRU00335"/>
    </source>
</evidence>
<keyword evidence="1 2" id="KW-0238">DNA-binding</keyword>
<protein>
    <submittedName>
        <fullName evidence="4">AcrR family transcriptional regulator</fullName>
    </submittedName>
</protein>
<name>A0ABR6BNJ3_9PSEU</name>
<dbReference type="Pfam" id="PF00440">
    <property type="entry name" value="TetR_N"/>
    <property type="match status" value="1"/>
</dbReference>
<evidence type="ECO:0000313" key="4">
    <source>
        <dbReference type="EMBL" id="MBA8928192.1"/>
    </source>
</evidence>
<keyword evidence="5" id="KW-1185">Reference proteome</keyword>
<evidence type="ECO:0000313" key="5">
    <source>
        <dbReference type="Proteomes" id="UP000517916"/>
    </source>
</evidence>
<organism evidence="4 5">
    <name type="scientific">Kutzneria viridogrisea</name>
    <dbReference type="NCBI Taxonomy" id="47990"/>
    <lineage>
        <taxon>Bacteria</taxon>
        <taxon>Bacillati</taxon>
        <taxon>Actinomycetota</taxon>
        <taxon>Actinomycetes</taxon>
        <taxon>Pseudonocardiales</taxon>
        <taxon>Pseudonocardiaceae</taxon>
        <taxon>Kutzneria</taxon>
    </lineage>
</organism>
<comment type="caution">
    <text evidence="4">The sequence shown here is derived from an EMBL/GenBank/DDBJ whole genome shotgun (WGS) entry which is preliminary data.</text>
</comment>
<proteinExistence type="predicted"/>
<dbReference type="EMBL" id="JACJID010000004">
    <property type="protein sequence ID" value="MBA8928192.1"/>
    <property type="molecule type" value="Genomic_DNA"/>
</dbReference>
<dbReference type="InterPro" id="IPR050109">
    <property type="entry name" value="HTH-type_TetR-like_transc_reg"/>
</dbReference>
<dbReference type="RefSeq" id="WP_318296614.1">
    <property type="nucleotide sequence ID" value="NZ_BAAABQ010000030.1"/>
</dbReference>
<dbReference type="InterPro" id="IPR001647">
    <property type="entry name" value="HTH_TetR"/>
</dbReference>
<dbReference type="Proteomes" id="UP000517916">
    <property type="component" value="Unassembled WGS sequence"/>
</dbReference>
<dbReference type="PROSITE" id="PS50977">
    <property type="entry name" value="HTH_TETR_2"/>
    <property type="match status" value="1"/>
</dbReference>
<accession>A0ABR6BNJ3</accession>
<dbReference type="PANTHER" id="PTHR30055:SF226">
    <property type="entry name" value="HTH-TYPE TRANSCRIPTIONAL REGULATOR PKSA"/>
    <property type="match status" value="1"/>
</dbReference>
<evidence type="ECO:0000256" key="1">
    <source>
        <dbReference type="ARBA" id="ARBA00023125"/>
    </source>
</evidence>
<reference evidence="4 5" key="1">
    <citation type="submission" date="2020-08" db="EMBL/GenBank/DDBJ databases">
        <title>Genomic Encyclopedia of Archaeal and Bacterial Type Strains, Phase II (KMG-II): from individual species to whole genera.</title>
        <authorList>
            <person name="Goeker M."/>
        </authorList>
    </citation>
    <scope>NUCLEOTIDE SEQUENCE [LARGE SCALE GENOMIC DNA]</scope>
    <source>
        <strain evidence="4 5">DSM 43850</strain>
    </source>
</reference>
<dbReference type="PANTHER" id="PTHR30055">
    <property type="entry name" value="HTH-TYPE TRANSCRIPTIONAL REGULATOR RUTR"/>
    <property type="match status" value="1"/>
</dbReference>
<evidence type="ECO:0000259" key="3">
    <source>
        <dbReference type="PROSITE" id="PS50977"/>
    </source>
</evidence>
<feature type="DNA-binding region" description="H-T-H motif" evidence="2">
    <location>
        <begin position="37"/>
        <end position="56"/>
    </location>
</feature>
<feature type="domain" description="HTH tetR-type" evidence="3">
    <location>
        <begin position="14"/>
        <end position="74"/>
    </location>
</feature>
<dbReference type="PRINTS" id="PR00455">
    <property type="entry name" value="HTHTETR"/>
</dbReference>
<dbReference type="Gene3D" id="1.10.357.10">
    <property type="entry name" value="Tetracycline Repressor, domain 2"/>
    <property type="match status" value="1"/>
</dbReference>